<evidence type="ECO:0000313" key="4">
    <source>
        <dbReference type="Proteomes" id="UP000036890"/>
    </source>
</evidence>
<feature type="signal peptide" evidence="2">
    <location>
        <begin position="1"/>
        <end position="16"/>
    </location>
</feature>
<sequence>MRTAWLLLCLPHAALAAPWLRNEGVATSAQGDLLYREVHWRRGPSEGAERWVLYQCPDGRPFARKHLPASARPQARGYSLQDSRSGQTAEVDASGESVSIAWKEDAASELRQRRLELAPDAVIDTGFDAAVRQHWPALMRGERISLPFLVPGRQRFFPVQVRRTKPVRWQGIDAQAIEASLDTWYGGIAPRLSLVYASADRRLLEFRGTSNLRDARGTYPQVTVRFSSPVAERSASEWQQAWTQPLVGRCSVMPK</sequence>
<dbReference type="OrthoDB" id="1491713at2"/>
<feature type="region of interest" description="Disordered" evidence="1">
    <location>
        <begin position="73"/>
        <end position="92"/>
    </location>
</feature>
<feature type="chain" id="PRO_5005580236" description="Lipoprotein" evidence="2">
    <location>
        <begin position="17"/>
        <end position="255"/>
    </location>
</feature>
<dbReference type="Proteomes" id="UP000036890">
    <property type="component" value="Unassembled WGS sequence"/>
</dbReference>
<organism evidence="3 4">
    <name type="scientific">Stenotrophomonas geniculata N1</name>
    <dbReference type="NCBI Taxonomy" id="1167641"/>
    <lineage>
        <taxon>Bacteria</taxon>
        <taxon>Pseudomonadati</taxon>
        <taxon>Pseudomonadota</taxon>
        <taxon>Gammaproteobacteria</taxon>
        <taxon>Lysobacterales</taxon>
        <taxon>Lysobacteraceae</taxon>
        <taxon>Stenotrophomonas</taxon>
    </lineage>
</organism>
<protein>
    <recommendedName>
        <fullName evidence="5">Lipoprotein</fullName>
    </recommendedName>
</protein>
<evidence type="ECO:0000313" key="3">
    <source>
        <dbReference type="EMBL" id="KOF00273.1"/>
    </source>
</evidence>
<keyword evidence="2" id="KW-0732">Signal</keyword>
<accession>A0A0L8AD11</accession>
<evidence type="ECO:0008006" key="5">
    <source>
        <dbReference type="Google" id="ProtNLM"/>
    </source>
</evidence>
<reference evidence="3 4" key="1">
    <citation type="journal article" date="2012" name="J. Bacteriol.">
        <title>Genome sequence of a novel nicotine-degrading strain, Pseudomonas geniculata N1.</title>
        <authorList>
            <person name="Tang H."/>
            <person name="Yu H."/>
            <person name="Tai C."/>
            <person name="Huang K."/>
            <person name="Liu Y."/>
            <person name="Wang L."/>
            <person name="Yao Y."/>
            <person name="Wu G."/>
            <person name="Xu P."/>
        </authorList>
    </citation>
    <scope>NUCLEOTIDE SEQUENCE [LARGE SCALE GENOMIC DNA]</scope>
    <source>
        <strain evidence="3 4">N1</strain>
    </source>
</reference>
<evidence type="ECO:0000256" key="2">
    <source>
        <dbReference type="SAM" id="SignalP"/>
    </source>
</evidence>
<name>A0A0L8AD11_9GAMM</name>
<dbReference type="RefSeq" id="WP_010485787.1">
    <property type="nucleotide sequence ID" value="NZ_AJLO02000014.1"/>
</dbReference>
<proteinExistence type="predicted"/>
<dbReference type="EMBL" id="AJLO02000014">
    <property type="protein sequence ID" value="KOF00273.1"/>
    <property type="molecule type" value="Genomic_DNA"/>
</dbReference>
<comment type="caution">
    <text evidence="3">The sequence shown here is derived from an EMBL/GenBank/DDBJ whole genome shotgun (WGS) entry which is preliminary data.</text>
</comment>
<evidence type="ECO:0000256" key="1">
    <source>
        <dbReference type="SAM" id="MobiDB-lite"/>
    </source>
</evidence>
<dbReference type="AlphaFoldDB" id="A0A0L8AD11"/>
<gene>
    <name evidence="3" type="ORF">W7K_05475</name>
</gene>